<gene>
    <name evidence="8" type="ORF">Apa02nite_097510</name>
</gene>
<proteinExistence type="predicted"/>
<dbReference type="InterPro" id="IPR011701">
    <property type="entry name" value="MFS"/>
</dbReference>
<dbReference type="EMBL" id="BOMS01000183">
    <property type="protein sequence ID" value="GIE73643.1"/>
    <property type="molecule type" value="Genomic_DNA"/>
</dbReference>
<feature type="transmembrane region" description="Helical" evidence="6">
    <location>
        <begin position="360"/>
        <end position="380"/>
    </location>
</feature>
<feature type="transmembrane region" description="Helical" evidence="6">
    <location>
        <begin position="102"/>
        <end position="121"/>
    </location>
</feature>
<organism evidence="8 9">
    <name type="scientific">Actinoplanes palleronii</name>
    <dbReference type="NCBI Taxonomy" id="113570"/>
    <lineage>
        <taxon>Bacteria</taxon>
        <taxon>Bacillati</taxon>
        <taxon>Actinomycetota</taxon>
        <taxon>Actinomycetes</taxon>
        <taxon>Micromonosporales</taxon>
        <taxon>Micromonosporaceae</taxon>
        <taxon>Actinoplanes</taxon>
    </lineage>
</organism>
<feature type="transmembrane region" description="Helical" evidence="6">
    <location>
        <begin position="221"/>
        <end position="239"/>
    </location>
</feature>
<dbReference type="Gene3D" id="1.20.1250.20">
    <property type="entry name" value="MFS general substrate transporter like domains"/>
    <property type="match status" value="2"/>
</dbReference>
<dbReference type="PANTHER" id="PTHR42718:SF9">
    <property type="entry name" value="MAJOR FACILITATOR SUPERFAMILY MULTIDRUG TRANSPORTER MFSC"/>
    <property type="match status" value="1"/>
</dbReference>
<keyword evidence="9" id="KW-1185">Reference proteome</keyword>
<evidence type="ECO:0000256" key="1">
    <source>
        <dbReference type="ARBA" id="ARBA00004651"/>
    </source>
</evidence>
<dbReference type="SUPFAM" id="SSF103473">
    <property type="entry name" value="MFS general substrate transporter"/>
    <property type="match status" value="2"/>
</dbReference>
<feature type="transmembrane region" description="Helical" evidence="6">
    <location>
        <begin position="73"/>
        <end position="90"/>
    </location>
</feature>
<evidence type="ECO:0000256" key="5">
    <source>
        <dbReference type="ARBA" id="ARBA00023136"/>
    </source>
</evidence>
<protein>
    <submittedName>
        <fullName evidence="8">MFS transporter</fullName>
    </submittedName>
</protein>
<comment type="subcellular location">
    <subcellularLocation>
        <location evidence="1">Cell membrane</location>
        <topology evidence="1">Multi-pass membrane protein</topology>
    </subcellularLocation>
</comment>
<sequence>MSLAVIIDASTRFLDTASTLRPSLSLVNQPVRPRLLLLAAAAASFLLSLIQSIPVPVLPQIAQQLGADATTVGWVSTATLLAASACTPLLGRLGHVLGIKPVFIGTLIATLAGSLLAATVHDIHWLIVARVLQGTSFGLFPLGMSLLRHELPPHKLTHNMAVVASTLGVGGGVALVASGLLTQGDADYRRIFWLCALVSAIALALALTLPRRAGGGGRVDVLGAIVLSAGLVSLLLPISQGHSWGWTSPRVLVLFAAAVIILVGFYFLQRRTEAPLVSVEMLRHRPILVANLASMAVGFAMFALQLATSYFVQSPREYTGFGFSATVLETSLIFLLPGAAASVVMGPLAGALIGRVGPRVVLVLACGLAAVGMASLALLHDNRGETIAAFVVASCAIAMAYAAMPALLVSHVQPAETGIANSVNSIMRTVGGTIGSALVITILAAQTRQVGAVSLPTEHAYELSYALGAAVFAIGGLLVLLFIDRAAKVPTVAAPAELAVTRA</sequence>
<feature type="transmembrane region" description="Helical" evidence="6">
    <location>
        <begin position="425"/>
        <end position="445"/>
    </location>
</feature>
<feature type="transmembrane region" description="Helical" evidence="6">
    <location>
        <begin position="288"/>
        <end position="312"/>
    </location>
</feature>
<dbReference type="InterPro" id="IPR036259">
    <property type="entry name" value="MFS_trans_sf"/>
</dbReference>
<accession>A0ABQ4BSJ0</accession>
<feature type="domain" description="Major facilitator superfamily (MFS) profile" evidence="7">
    <location>
        <begin position="36"/>
        <end position="487"/>
    </location>
</feature>
<comment type="caution">
    <text evidence="8">The sequence shown here is derived from an EMBL/GenBank/DDBJ whole genome shotgun (WGS) entry which is preliminary data.</text>
</comment>
<keyword evidence="3 6" id="KW-0812">Transmembrane</keyword>
<evidence type="ECO:0000256" key="3">
    <source>
        <dbReference type="ARBA" id="ARBA00022692"/>
    </source>
</evidence>
<evidence type="ECO:0000313" key="9">
    <source>
        <dbReference type="Proteomes" id="UP000624709"/>
    </source>
</evidence>
<feature type="transmembrane region" description="Helical" evidence="6">
    <location>
        <begin position="159"/>
        <end position="179"/>
    </location>
</feature>
<keyword evidence="2" id="KW-0813">Transport</keyword>
<evidence type="ECO:0000259" key="7">
    <source>
        <dbReference type="PROSITE" id="PS50850"/>
    </source>
</evidence>
<feature type="transmembrane region" description="Helical" evidence="6">
    <location>
        <begin position="386"/>
        <end position="404"/>
    </location>
</feature>
<keyword evidence="4 6" id="KW-1133">Transmembrane helix</keyword>
<evidence type="ECO:0000256" key="2">
    <source>
        <dbReference type="ARBA" id="ARBA00022448"/>
    </source>
</evidence>
<reference evidence="8 9" key="1">
    <citation type="submission" date="2021-01" db="EMBL/GenBank/DDBJ databases">
        <title>Whole genome shotgun sequence of Actinoplanes palleronii NBRC 14916.</title>
        <authorList>
            <person name="Komaki H."/>
            <person name="Tamura T."/>
        </authorList>
    </citation>
    <scope>NUCLEOTIDE SEQUENCE [LARGE SCALE GENOMIC DNA]</scope>
    <source>
        <strain evidence="8 9">NBRC 14916</strain>
    </source>
</reference>
<dbReference type="InterPro" id="IPR020846">
    <property type="entry name" value="MFS_dom"/>
</dbReference>
<feature type="transmembrane region" description="Helical" evidence="6">
    <location>
        <begin position="191"/>
        <end position="209"/>
    </location>
</feature>
<feature type="transmembrane region" description="Helical" evidence="6">
    <location>
        <begin position="127"/>
        <end position="147"/>
    </location>
</feature>
<name>A0ABQ4BSJ0_9ACTN</name>
<feature type="transmembrane region" description="Helical" evidence="6">
    <location>
        <begin position="465"/>
        <end position="483"/>
    </location>
</feature>
<feature type="transmembrane region" description="Helical" evidence="6">
    <location>
        <begin position="251"/>
        <end position="268"/>
    </location>
</feature>
<dbReference type="PANTHER" id="PTHR42718">
    <property type="entry name" value="MAJOR FACILITATOR SUPERFAMILY MULTIDRUG TRANSPORTER MFSC"/>
    <property type="match status" value="1"/>
</dbReference>
<feature type="transmembrane region" description="Helical" evidence="6">
    <location>
        <begin position="332"/>
        <end position="353"/>
    </location>
</feature>
<evidence type="ECO:0000256" key="6">
    <source>
        <dbReference type="SAM" id="Phobius"/>
    </source>
</evidence>
<dbReference type="PROSITE" id="PS50850">
    <property type="entry name" value="MFS"/>
    <property type="match status" value="1"/>
</dbReference>
<dbReference type="Pfam" id="PF07690">
    <property type="entry name" value="MFS_1"/>
    <property type="match status" value="1"/>
</dbReference>
<keyword evidence="5 6" id="KW-0472">Membrane</keyword>
<evidence type="ECO:0000313" key="8">
    <source>
        <dbReference type="EMBL" id="GIE73643.1"/>
    </source>
</evidence>
<feature type="transmembrane region" description="Helical" evidence="6">
    <location>
        <begin position="35"/>
        <end position="53"/>
    </location>
</feature>
<evidence type="ECO:0000256" key="4">
    <source>
        <dbReference type="ARBA" id="ARBA00022989"/>
    </source>
</evidence>
<dbReference type="Proteomes" id="UP000624709">
    <property type="component" value="Unassembled WGS sequence"/>
</dbReference>